<evidence type="ECO:0000259" key="7">
    <source>
        <dbReference type="Pfam" id="PF01029"/>
    </source>
</evidence>
<evidence type="ECO:0000256" key="4">
    <source>
        <dbReference type="ARBA" id="ARBA00023015"/>
    </source>
</evidence>
<organism evidence="8 9">
    <name type="scientific">Ligilactobacillus ruminis DSM 20403 = NBRC 102161</name>
    <dbReference type="NCBI Taxonomy" id="1423798"/>
    <lineage>
        <taxon>Bacteria</taxon>
        <taxon>Bacillati</taxon>
        <taxon>Bacillota</taxon>
        <taxon>Bacilli</taxon>
        <taxon>Lactobacillales</taxon>
        <taxon>Lactobacillaceae</taxon>
        <taxon>Ligilactobacillus</taxon>
    </lineage>
</organism>
<evidence type="ECO:0000256" key="1">
    <source>
        <dbReference type="ARBA" id="ARBA00005952"/>
    </source>
</evidence>
<evidence type="ECO:0000313" key="8">
    <source>
        <dbReference type="EMBL" id="SFG57873.1"/>
    </source>
</evidence>
<dbReference type="Proteomes" id="UP000182635">
    <property type="component" value="Unassembled WGS sequence"/>
</dbReference>
<evidence type="ECO:0000256" key="2">
    <source>
        <dbReference type="ARBA" id="ARBA00022814"/>
    </source>
</evidence>
<keyword evidence="4 6" id="KW-0805">Transcription regulation</keyword>
<dbReference type="AlphaFoldDB" id="A0A1I2SZ14"/>
<keyword evidence="3 6" id="KW-0694">RNA-binding</keyword>
<protein>
    <recommendedName>
        <fullName evidence="6">Transcription antitermination protein NusB</fullName>
    </recommendedName>
    <alternativeName>
        <fullName evidence="6">Antitermination factor NusB</fullName>
    </alternativeName>
</protein>
<dbReference type="GeneID" id="29802361"/>
<evidence type="ECO:0000256" key="6">
    <source>
        <dbReference type="HAMAP-Rule" id="MF_00073"/>
    </source>
</evidence>
<dbReference type="SUPFAM" id="SSF48013">
    <property type="entry name" value="NusB-like"/>
    <property type="match status" value="1"/>
</dbReference>
<dbReference type="InterPro" id="IPR011605">
    <property type="entry name" value="NusB_fam"/>
</dbReference>
<dbReference type="NCBIfam" id="TIGR01951">
    <property type="entry name" value="nusB"/>
    <property type="match status" value="1"/>
</dbReference>
<dbReference type="GO" id="GO:0031564">
    <property type="term" value="P:transcription antitermination"/>
    <property type="evidence" value="ECO:0007669"/>
    <property type="project" value="UniProtKB-KW"/>
</dbReference>
<name>A0A1I2SZ14_9LACO</name>
<gene>
    <name evidence="6" type="primary">nusB</name>
    <name evidence="8" type="ORF">SAMN02910432_01915</name>
</gene>
<dbReference type="HAMAP" id="MF_00073">
    <property type="entry name" value="NusB"/>
    <property type="match status" value="1"/>
</dbReference>
<dbReference type="EMBL" id="FOPI01000043">
    <property type="protein sequence ID" value="SFG57873.1"/>
    <property type="molecule type" value="Genomic_DNA"/>
</dbReference>
<sequence length="130" mass="14722">MSMSRHDIRRLAFQTLFAMSSNPDAVATDVYQTVLGKDIEAPEYLTQLVDGVNEHLAEIDEAISAHLKKGWPISRLNKTDLILMRIAVYEIKFVEEVPNKVSLNEALELSKEFSDETSRRFINGVLSNLI</sequence>
<dbReference type="InterPro" id="IPR006027">
    <property type="entry name" value="NusB_RsmB_TIM44"/>
</dbReference>
<dbReference type="NCBIfam" id="NF001223">
    <property type="entry name" value="PRK00202.1-1"/>
    <property type="match status" value="1"/>
</dbReference>
<dbReference type="Gene3D" id="1.10.940.10">
    <property type="entry name" value="NusB-like"/>
    <property type="match status" value="1"/>
</dbReference>
<dbReference type="PANTHER" id="PTHR11078:SF3">
    <property type="entry name" value="ANTITERMINATION NUSB DOMAIN-CONTAINING PROTEIN"/>
    <property type="match status" value="1"/>
</dbReference>
<dbReference type="GO" id="GO:0005829">
    <property type="term" value="C:cytosol"/>
    <property type="evidence" value="ECO:0007669"/>
    <property type="project" value="TreeGrafter"/>
</dbReference>
<feature type="domain" description="NusB/RsmB/TIM44" evidence="7">
    <location>
        <begin position="7"/>
        <end position="129"/>
    </location>
</feature>
<dbReference type="PANTHER" id="PTHR11078">
    <property type="entry name" value="N UTILIZATION SUBSTANCE PROTEIN B-RELATED"/>
    <property type="match status" value="1"/>
</dbReference>
<keyword evidence="5 6" id="KW-0804">Transcription</keyword>
<evidence type="ECO:0000313" key="9">
    <source>
        <dbReference type="Proteomes" id="UP000182635"/>
    </source>
</evidence>
<dbReference type="InterPro" id="IPR035926">
    <property type="entry name" value="NusB-like_sf"/>
</dbReference>
<comment type="function">
    <text evidence="6">Involved in transcription antitermination. Required for transcription of ribosomal RNA (rRNA) genes. Binds specifically to the boxA antiterminator sequence of the ribosomal RNA (rrn) operons.</text>
</comment>
<proteinExistence type="inferred from homology"/>
<evidence type="ECO:0000256" key="3">
    <source>
        <dbReference type="ARBA" id="ARBA00022884"/>
    </source>
</evidence>
<keyword evidence="2 6" id="KW-0889">Transcription antitermination</keyword>
<reference evidence="9" key="1">
    <citation type="submission" date="2016-10" db="EMBL/GenBank/DDBJ databases">
        <authorList>
            <person name="Varghese N."/>
            <person name="Submissions S."/>
        </authorList>
    </citation>
    <scope>NUCLEOTIDE SEQUENCE [LARGE SCALE GENOMIC DNA]</scope>
    <source>
        <strain evidence="9">DSM 20403</strain>
    </source>
</reference>
<evidence type="ECO:0000256" key="5">
    <source>
        <dbReference type="ARBA" id="ARBA00023163"/>
    </source>
</evidence>
<dbReference type="RefSeq" id="WP_014073325.1">
    <property type="nucleotide sequence ID" value="NZ_AYYL01000048.1"/>
</dbReference>
<dbReference type="GO" id="GO:0003723">
    <property type="term" value="F:RNA binding"/>
    <property type="evidence" value="ECO:0007669"/>
    <property type="project" value="UniProtKB-UniRule"/>
</dbReference>
<comment type="similarity">
    <text evidence="1 6">Belongs to the NusB family.</text>
</comment>
<dbReference type="Pfam" id="PF01029">
    <property type="entry name" value="NusB"/>
    <property type="match status" value="1"/>
</dbReference>
<dbReference type="GO" id="GO:0006353">
    <property type="term" value="P:DNA-templated transcription termination"/>
    <property type="evidence" value="ECO:0007669"/>
    <property type="project" value="UniProtKB-UniRule"/>
</dbReference>
<accession>A0A1I2SZ14</accession>